<evidence type="ECO:0000256" key="4">
    <source>
        <dbReference type="RuleBase" id="RU003560"/>
    </source>
</evidence>
<sequence length="392" mass="43444">MATDPRGKAATLALRRRLLSNSCRLFFPEDPIKIVRGQGQYMYDEQGAEYIDCINNVAHVGHCHPLVVQAAHEQNQVLNTNSRYLHDNIVDYAQRLSETLPEKLCVFYFLNSGSEANDLALRLARQYTGHWDVVVLDHAYHGHLSSLIDISPYKFRDLDGQKEWVHVVCTAQVGNRHIRRAGGVFVADEIQVGFGRVGKHFWAFQLQGEDFVPDIVTMGKSIGNGHPVACVATTQAVARAFEATGVEYFNTFGGSPVSCAVGLAVLDVLEKEQLQAHAASVGSFLMELLGQQKAKHPILGDIRGVGLFIGVDLIKDEATRMPATEEADYVVSRLKENYILLSTDGPGRNVLKFKPPMCFSLDNAQHVVAKLDAILTDMEEKVRSCETLRLQP</sequence>
<evidence type="ECO:0000256" key="1">
    <source>
        <dbReference type="ARBA" id="ARBA00001933"/>
    </source>
</evidence>
<evidence type="ECO:0000313" key="5">
    <source>
        <dbReference type="Proteomes" id="UP000694857"/>
    </source>
</evidence>
<name>A0A8B8WW53_BALMU</name>
<reference evidence="6" key="1">
    <citation type="submission" date="2025-08" db="UniProtKB">
        <authorList>
            <consortium name="RefSeq"/>
        </authorList>
    </citation>
    <scope>IDENTIFICATION</scope>
    <source>
        <tissue evidence="6">Epidermis and Blubber</tissue>
    </source>
</reference>
<dbReference type="Gene3D" id="3.90.1150.10">
    <property type="entry name" value="Aspartate Aminotransferase, domain 1"/>
    <property type="match status" value="2"/>
</dbReference>
<dbReference type="InterPro" id="IPR015421">
    <property type="entry name" value="PyrdxlP-dep_Trfase_major"/>
</dbReference>
<dbReference type="InterPro" id="IPR015424">
    <property type="entry name" value="PyrdxlP-dep_Trfase"/>
</dbReference>
<dbReference type="InterPro" id="IPR015422">
    <property type="entry name" value="PyrdxlP-dep_Trfase_small"/>
</dbReference>
<dbReference type="PANTHER" id="PTHR45688">
    <property type="match status" value="1"/>
</dbReference>
<dbReference type="GO" id="GO:0030170">
    <property type="term" value="F:pyridoxal phosphate binding"/>
    <property type="evidence" value="ECO:0007669"/>
    <property type="project" value="InterPro"/>
</dbReference>
<comment type="cofactor">
    <cofactor evidence="1">
        <name>pyridoxal 5'-phosphate</name>
        <dbReference type="ChEBI" id="CHEBI:597326"/>
    </cofactor>
</comment>
<dbReference type="InterPro" id="IPR049704">
    <property type="entry name" value="Aminotrans_3_PPA_site"/>
</dbReference>
<dbReference type="GeneID" id="118891867"/>
<dbReference type="SUPFAM" id="SSF53383">
    <property type="entry name" value="PLP-dependent transferases"/>
    <property type="match status" value="1"/>
</dbReference>
<proteinExistence type="inferred from homology"/>
<organism evidence="5 6">
    <name type="scientific">Balaenoptera musculus</name>
    <name type="common">Blue whale</name>
    <dbReference type="NCBI Taxonomy" id="9771"/>
    <lineage>
        <taxon>Eukaryota</taxon>
        <taxon>Metazoa</taxon>
        <taxon>Chordata</taxon>
        <taxon>Craniata</taxon>
        <taxon>Vertebrata</taxon>
        <taxon>Euteleostomi</taxon>
        <taxon>Mammalia</taxon>
        <taxon>Eutheria</taxon>
        <taxon>Laurasiatheria</taxon>
        <taxon>Artiodactyla</taxon>
        <taxon>Whippomorpha</taxon>
        <taxon>Cetacea</taxon>
        <taxon>Mysticeti</taxon>
        <taxon>Balaenopteridae</taxon>
        <taxon>Balaenoptera</taxon>
    </lineage>
</organism>
<accession>A0A8B8WW53</accession>
<gene>
    <name evidence="6" type="primary">PHYKPL</name>
</gene>
<protein>
    <submittedName>
        <fullName evidence="6">5-phosphohydroxy-L-lysine phospho-lyase isoform X3</fullName>
    </submittedName>
</protein>
<keyword evidence="3 4" id="KW-0663">Pyridoxal phosphate</keyword>
<dbReference type="AlphaFoldDB" id="A0A8B8WW53"/>
<dbReference type="GO" id="GO:0008483">
    <property type="term" value="F:transaminase activity"/>
    <property type="evidence" value="ECO:0007669"/>
    <property type="project" value="InterPro"/>
</dbReference>
<evidence type="ECO:0000313" key="6">
    <source>
        <dbReference type="RefSeq" id="XP_036701572.1"/>
    </source>
</evidence>
<dbReference type="Gene3D" id="3.40.640.10">
    <property type="entry name" value="Type I PLP-dependent aspartate aminotransferase-like (Major domain)"/>
    <property type="match status" value="2"/>
</dbReference>
<evidence type="ECO:0000256" key="3">
    <source>
        <dbReference type="ARBA" id="ARBA00022898"/>
    </source>
</evidence>
<dbReference type="Pfam" id="PF00202">
    <property type="entry name" value="Aminotran_3"/>
    <property type="match status" value="2"/>
</dbReference>
<dbReference type="Proteomes" id="UP000694857">
    <property type="component" value="Chromosome 3"/>
</dbReference>
<comment type="similarity">
    <text evidence="2 4">Belongs to the class-III pyridoxal-phosphate-dependent aminotransferase family.</text>
</comment>
<dbReference type="GO" id="GO:0005739">
    <property type="term" value="C:mitochondrion"/>
    <property type="evidence" value="ECO:0007669"/>
    <property type="project" value="TreeGrafter"/>
</dbReference>
<dbReference type="PANTHER" id="PTHR45688:SF6">
    <property type="entry name" value="5-PHOSPHOHYDROXY-L-LYSINE PHOSPHO-LYASE"/>
    <property type="match status" value="1"/>
</dbReference>
<dbReference type="RefSeq" id="XP_036701572.1">
    <property type="nucleotide sequence ID" value="XM_036845677.1"/>
</dbReference>
<dbReference type="CTD" id="85007"/>
<dbReference type="PIRSF" id="PIRSF000521">
    <property type="entry name" value="Transaminase_4ab_Lys_Orn"/>
    <property type="match status" value="1"/>
</dbReference>
<dbReference type="PROSITE" id="PS00600">
    <property type="entry name" value="AA_TRANSFER_CLASS_3"/>
    <property type="match status" value="1"/>
</dbReference>
<dbReference type="CDD" id="cd00610">
    <property type="entry name" value="OAT_like"/>
    <property type="match status" value="1"/>
</dbReference>
<dbReference type="InterPro" id="IPR005814">
    <property type="entry name" value="Aminotrans_3"/>
</dbReference>
<keyword evidence="5" id="KW-1185">Reference proteome</keyword>
<evidence type="ECO:0000256" key="2">
    <source>
        <dbReference type="ARBA" id="ARBA00008954"/>
    </source>
</evidence>